<organism evidence="2 3">
    <name type="scientific">Haloarcula hispanica SH1 virus</name>
    <dbReference type="NCBI Taxonomy" id="326574"/>
    <lineage>
        <taxon>Viruses</taxon>
        <taxon>Singelaviria</taxon>
        <taxon>Helvetiavirae</taxon>
        <taxon>Dividoviricota</taxon>
        <taxon>Laserviricetes</taxon>
        <taxon>Halopanivirales</taxon>
        <taxon>Sphaerolipoviridae</taxon>
        <taxon>Alphasphaerolipovirus</taxon>
        <taxon>Alphasphaerolipovirus serpentinense</taxon>
    </lineage>
</organism>
<dbReference type="KEGG" id="vg:5176977"/>
<reference evidence="2 3" key="1">
    <citation type="journal article" date="2005" name="J. Virol.">
        <title>Constituents of SH1, a novel lipid-containing virus infecting the halophilic euryarchaeon Haloarcula hispanica.</title>
        <authorList>
            <person name="Bamford D.H."/>
            <person name="Ravantti J.J."/>
            <person name="Ronnholm G."/>
            <person name="Laurinavicius S."/>
            <person name="Kukkaro P."/>
            <person name="Dyall-Smith M."/>
            <person name="Somerharju P."/>
            <person name="Kalkkinen N."/>
            <person name="Bamford J.K."/>
        </authorList>
    </citation>
    <scope>NUCLEOTIDE SEQUENCE</scope>
</reference>
<dbReference type="GeneID" id="5176977"/>
<protein>
    <submittedName>
        <fullName evidence="2">ORF 22</fullName>
    </submittedName>
</protein>
<keyword evidence="3" id="KW-1185">Reference proteome</keyword>
<dbReference type="Proteomes" id="UP000001469">
    <property type="component" value="Segment"/>
</dbReference>
<dbReference type="EMBL" id="AY950802">
    <property type="protein sequence ID" value="AAY24948.1"/>
    <property type="molecule type" value="Genomic_DNA"/>
</dbReference>
<feature type="compositionally biased region" description="Acidic residues" evidence="1">
    <location>
        <begin position="112"/>
        <end position="128"/>
    </location>
</feature>
<evidence type="ECO:0000313" key="2">
    <source>
        <dbReference type="EMBL" id="AAY24948.1"/>
    </source>
</evidence>
<evidence type="ECO:0000313" key="3">
    <source>
        <dbReference type="Proteomes" id="UP000001469"/>
    </source>
</evidence>
<name>Q4KPG5_9VIRU</name>
<evidence type="ECO:0000256" key="1">
    <source>
        <dbReference type="SAM" id="MobiDB-lite"/>
    </source>
</evidence>
<dbReference type="RefSeq" id="YP_271879.1">
    <property type="nucleotide sequence ID" value="NC_007217.1"/>
</dbReference>
<sequence length="223" mass="24209">MVGRTNHYHLPIGIGGQLATRSPTGVHQLPGYAWRLQDQISRRDGGIVIEPCQYCASERVAAVLDKRIEASPTAGNKYRKRCLSCSRWLPMCGAADFQTAEHQHVLPRGADPESEDPTVPAEEFDGDVDGVQTAPTEDSPDGPPPCQDPDCEEDATAASGHTWCDQHDGQDGQEVVTDGGEPVEEADDEEPDVNQFDCPECGVSVEGYPDNCPECGVPYNWED</sequence>
<feature type="region of interest" description="Disordered" evidence="1">
    <location>
        <begin position="107"/>
        <end position="198"/>
    </location>
</feature>
<feature type="compositionally biased region" description="Acidic residues" evidence="1">
    <location>
        <begin position="181"/>
        <end position="192"/>
    </location>
</feature>
<accession>Q4KPG5</accession>
<dbReference type="OrthoDB" id="24567at10239"/>
<proteinExistence type="predicted"/>